<dbReference type="Gene3D" id="1.10.8.10">
    <property type="entry name" value="DNA helicase RuvA subunit, C-terminal domain"/>
    <property type="match status" value="1"/>
</dbReference>
<dbReference type="PROSITE" id="PS51140">
    <property type="entry name" value="CUE"/>
    <property type="match status" value="1"/>
</dbReference>
<dbReference type="GO" id="GO:0043130">
    <property type="term" value="F:ubiquitin binding"/>
    <property type="evidence" value="ECO:0007669"/>
    <property type="project" value="InterPro"/>
</dbReference>
<proteinExistence type="predicted"/>
<feature type="region of interest" description="Disordered" evidence="1">
    <location>
        <begin position="390"/>
        <end position="410"/>
    </location>
</feature>
<gene>
    <name evidence="3" type="ORF">Plil01_000549300</name>
</gene>
<sequence length="452" mass="50080">MASREFPSDDSAAPSSPLSADMLQVLSLSAQDAAADDAQVDLVLEMTATFDADGFQQPSRVTRQEVQKALRACDGDVSRAVDDVLSLVAIRTLRQQEQQALQQRRGDATLQLAELCSGLGLDESSSFVAALQQLPQSERDDLLASNGAFVQQLLLSLDEDSDDDDSEDENVHPLQYLLELYPDYRAEVVEDVLDSHNYDVDKAAEALHNLRALNHVQSYATVVNADARAAAQQRELHVNGPKVESLGQFPELGTVSKTQQKKMKRQQRRQRKMLQAPHQRPPPKPSPPPIAYPMLPARRHMAKGKGKAAYNAWDRQHAPHNRQESGITTQLKLERLKQLLPSIDTSVIQTVRAVLEAALREVYNLPLANKQLPPPTVTEEVEMAAAAADAEEEAATRTTQQSRKGGQKKGWTLVDSKRKVNAAREELSDRYCAVLASFRRGQHILAVDRVRE</sequence>
<dbReference type="CDD" id="cd14279">
    <property type="entry name" value="CUE"/>
    <property type="match status" value="1"/>
</dbReference>
<feature type="compositionally biased region" description="Pro residues" evidence="1">
    <location>
        <begin position="279"/>
        <end position="291"/>
    </location>
</feature>
<organism evidence="3 4">
    <name type="scientific">Phytophthora lilii</name>
    <dbReference type="NCBI Taxonomy" id="2077276"/>
    <lineage>
        <taxon>Eukaryota</taxon>
        <taxon>Sar</taxon>
        <taxon>Stramenopiles</taxon>
        <taxon>Oomycota</taxon>
        <taxon>Peronosporomycetes</taxon>
        <taxon>Peronosporales</taxon>
        <taxon>Peronosporaceae</taxon>
        <taxon>Phytophthora</taxon>
    </lineage>
</organism>
<evidence type="ECO:0000313" key="3">
    <source>
        <dbReference type="EMBL" id="GMF15779.1"/>
    </source>
</evidence>
<evidence type="ECO:0000259" key="2">
    <source>
        <dbReference type="PROSITE" id="PS51140"/>
    </source>
</evidence>
<dbReference type="SUPFAM" id="SSF46934">
    <property type="entry name" value="UBA-like"/>
    <property type="match status" value="1"/>
</dbReference>
<dbReference type="InterPro" id="IPR009060">
    <property type="entry name" value="UBA-like_sf"/>
</dbReference>
<dbReference type="AlphaFoldDB" id="A0A9W6WJN4"/>
<comment type="caution">
    <text evidence="3">The sequence shown here is derived from an EMBL/GenBank/DDBJ whole genome shotgun (WGS) entry which is preliminary data.</text>
</comment>
<evidence type="ECO:0000313" key="4">
    <source>
        <dbReference type="Proteomes" id="UP001165083"/>
    </source>
</evidence>
<name>A0A9W6WJN4_9STRA</name>
<feature type="domain" description="CUE" evidence="2">
    <location>
        <begin position="169"/>
        <end position="212"/>
    </location>
</feature>
<protein>
    <submittedName>
        <fullName evidence="3">Unnamed protein product</fullName>
    </submittedName>
</protein>
<feature type="compositionally biased region" description="Basic residues" evidence="1">
    <location>
        <begin position="259"/>
        <end position="272"/>
    </location>
</feature>
<keyword evidence="4" id="KW-1185">Reference proteome</keyword>
<feature type="region of interest" description="Disordered" evidence="1">
    <location>
        <begin position="239"/>
        <end position="293"/>
    </location>
</feature>
<evidence type="ECO:0000256" key="1">
    <source>
        <dbReference type="SAM" id="MobiDB-lite"/>
    </source>
</evidence>
<dbReference type="OrthoDB" id="3231855at2759"/>
<dbReference type="EMBL" id="BSXW01000230">
    <property type="protein sequence ID" value="GMF15779.1"/>
    <property type="molecule type" value="Genomic_DNA"/>
</dbReference>
<reference evidence="3" key="1">
    <citation type="submission" date="2023-04" db="EMBL/GenBank/DDBJ databases">
        <title>Phytophthora lilii NBRC 32176.</title>
        <authorList>
            <person name="Ichikawa N."/>
            <person name="Sato H."/>
            <person name="Tonouchi N."/>
        </authorList>
    </citation>
    <scope>NUCLEOTIDE SEQUENCE</scope>
    <source>
        <strain evidence="3">NBRC 32176</strain>
    </source>
</reference>
<dbReference type="InterPro" id="IPR003892">
    <property type="entry name" value="CUE"/>
</dbReference>
<accession>A0A9W6WJN4</accession>
<dbReference type="Proteomes" id="UP001165083">
    <property type="component" value="Unassembled WGS sequence"/>
</dbReference>